<accession>A0A6H1ZYV5</accession>
<sequence length="92" mass="11140">MRIVFWKLRLAMKYVWRCIGRSWRLIEFCKVCGREQPVTWYAPDVLWAEVVEGRCNVLCPECFNRLARRKKIYLWWTCSEERDESPSNPALP</sequence>
<name>A0A6H1ZYV5_9ZZZZ</name>
<proteinExistence type="predicted"/>
<dbReference type="AlphaFoldDB" id="A0A6H1ZYV5"/>
<dbReference type="EMBL" id="MT144954">
    <property type="protein sequence ID" value="QJI01830.1"/>
    <property type="molecule type" value="Genomic_DNA"/>
</dbReference>
<organism evidence="1">
    <name type="scientific">viral metagenome</name>
    <dbReference type="NCBI Taxonomy" id="1070528"/>
    <lineage>
        <taxon>unclassified sequences</taxon>
        <taxon>metagenomes</taxon>
        <taxon>organismal metagenomes</taxon>
    </lineage>
</organism>
<evidence type="ECO:0000313" key="2">
    <source>
        <dbReference type="EMBL" id="QJI01830.1"/>
    </source>
</evidence>
<protein>
    <submittedName>
        <fullName evidence="1">Uncharacterized protein</fullName>
    </submittedName>
</protein>
<gene>
    <name evidence="1" type="ORF">TM448A02913_0005</name>
    <name evidence="2" type="ORF">TM448B02804_0006</name>
</gene>
<reference evidence="1" key="1">
    <citation type="submission" date="2020-03" db="EMBL/GenBank/DDBJ databases">
        <title>The deep terrestrial virosphere.</title>
        <authorList>
            <person name="Holmfeldt K."/>
            <person name="Nilsson E."/>
            <person name="Simone D."/>
            <person name="Lopez-Fernandez M."/>
            <person name="Wu X."/>
            <person name="de Brujin I."/>
            <person name="Lundin D."/>
            <person name="Andersson A."/>
            <person name="Bertilsson S."/>
            <person name="Dopson M."/>
        </authorList>
    </citation>
    <scope>NUCLEOTIDE SEQUENCE</scope>
    <source>
        <strain evidence="1">TM448A02913</strain>
        <strain evidence="2">TM448B02804</strain>
    </source>
</reference>
<dbReference type="EMBL" id="MT144360">
    <property type="protein sequence ID" value="QJA52688.1"/>
    <property type="molecule type" value="Genomic_DNA"/>
</dbReference>
<evidence type="ECO:0000313" key="1">
    <source>
        <dbReference type="EMBL" id="QJA52688.1"/>
    </source>
</evidence>